<dbReference type="KEGG" id="pej:FYC62_06910"/>
<keyword evidence="4" id="KW-0175">Coiled coil</keyword>
<dbReference type="InterPro" id="IPR004640">
    <property type="entry name" value="HscB"/>
</dbReference>
<dbReference type="Gene3D" id="1.10.287.110">
    <property type="entry name" value="DnaJ domain"/>
    <property type="match status" value="1"/>
</dbReference>
<dbReference type="SUPFAM" id="SSF46565">
    <property type="entry name" value="Chaperone J-domain"/>
    <property type="match status" value="1"/>
</dbReference>
<dbReference type="Proteomes" id="UP000323653">
    <property type="component" value="Chromosome"/>
</dbReference>
<dbReference type="CDD" id="cd06257">
    <property type="entry name" value="DnaJ"/>
    <property type="match status" value="1"/>
</dbReference>
<comment type="similarity">
    <text evidence="1">Belongs to the HscB family.</text>
</comment>
<dbReference type="GO" id="GO:0001671">
    <property type="term" value="F:ATPase activator activity"/>
    <property type="evidence" value="ECO:0007669"/>
    <property type="project" value="InterPro"/>
</dbReference>
<sequence>MNYFEFYEIPVSFHPNAEVVKRKFYALSKQYHPDFYVNESEDKQQEILDLSTLNNKAYQVLSHEQKRLNYVLELFGALEEGEKYALPQDFLMEMMEVNEVLMELEFDEDFAKVEQLKKQVAEIEESLDTELASLTHQFDEQKEEERKALLLQIKDIYYRKKYLLRIRESINRFATPSLR</sequence>
<comment type="function">
    <text evidence="3">Co-chaperone involved in the maturation of iron-sulfur cluster-containing proteins. Seems to help targeting proteins to be folded toward HscA.</text>
</comment>
<dbReference type="Gene3D" id="1.20.1280.20">
    <property type="entry name" value="HscB, C-terminal domain"/>
    <property type="match status" value="1"/>
</dbReference>
<dbReference type="RefSeq" id="WP_149074435.1">
    <property type="nucleotide sequence ID" value="NZ_CP043329.1"/>
</dbReference>
<feature type="domain" description="J" evidence="5">
    <location>
        <begin position="2"/>
        <end position="76"/>
    </location>
</feature>
<dbReference type="PANTHER" id="PTHR14021">
    <property type="entry name" value="IRON-SULFUR CLUSTER CO-CHAPERONE PROTEIN HSCB"/>
    <property type="match status" value="1"/>
</dbReference>
<proteinExistence type="inferred from homology"/>
<dbReference type="SUPFAM" id="SSF47144">
    <property type="entry name" value="HSC20 (HSCB), C-terminal oligomerisation domain"/>
    <property type="match status" value="1"/>
</dbReference>
<evidence type="ECO:0000313" key="7">
    <source>
        <dbReference type="Proteomes" id="UP000323653"/>
    </source>
</evidence>
<dbReference type="EMBL" id="CP043329">
    <property type="protein sequence ID" value="QEK51425.1"/>
    <property type="molecule type" value="Genomic_DNA"/>
</dbReference>
<dbReference type="InterPro" id="IPR009073">
    <property type="entry name" value="HscB_oligo_C"/>
</dbReference>
<evidence type="ECO:0000313" key="6">
    <source>
        <dbReference type="EMBL" id="QEK51425.1"/>
    </source>
</evidence>
<dbReference type="InterPro" id="IPR036869">
    <property type="entry name" value="J_dom_sf"/>
</dbReference>
<dbReference type="InterPro" id="IPR036386">
    <property type="entry name" value="HscB_C_sf"/>
</dbReference>
<evidence type="ECO:0000256" key="3">
    <source>
        <dbReference type="ARBA" id="ARBA00025596"/>
    </source>
</evidence>
<accession>A0A5C0VFI0</accession>
<protein>
    <submittedName>
        <fullName evidence="6">Fe-S protein assembly co-chaperone HscB</fullName>
    </submittedName>
</protein>
<keyword evidence="7" id="KW-1185">Reference proteome</keyword>
<dbReference type="NCBIfam" id="TIGR00714">
    <property type="entry name" value="hscB"/>
    <property type="match status" value="1"/>
</dbReference>
<dbReference type="AlphaFoldDB" id="A0A5C0VFI0"/>
<dbReference type="Pfam" id="PF07743">
    <property type="entry name" value="HSCB_C"/>
    <property type="match status" value="1"/>
</dbReference>
<evidence type="ECO:0000256" key="4">
    <source>
        <dbReference type="SAM" id="Coils"/>
    </source>
</evidence>
<name>A0A5C0VFI0_9SPHI</name>
<keyword evidence="2" id="KW-0143">Chaperone</keyword>
<evidence type="ECO:0000256" key="1">
    <source>
        <dbReference type="ARBA" id="ARBA00010476"/>
    </source>
</evidence>
<evidence type="ECO:0000259" key="5">
    <source>
        <dbReference type="PROSITE" id="PS50076"/>
    </source>
</evidence>
<dbReference type="GO" id="GO:0044571">
    <property type="term" value="P:[2Fe-2S] cluster assembly"/>
    <property type="evidence" value="ECO:0007669"/>
    <property type="project" value="InterPro"/>
</dbReference>
<reference evidence="6 7" key="1">
    <citation type="submission" date="2019-08" db="EMBL/GenBank/DDBJ databases">
        <title>Pedobacter sp. nov., isolated from Han river, South Korea.</title>
        <authorList>
            <person name="Lee D.-H."/>
            <person name="Kim Y.-S."/>
            <person name="Hwang E.-M."/>
            <person name="Le Tran T.C."/>
            <person name="Cha C.-J."/>
        </authorList>
    </citation>
    <scope>NUCLEOTIDE SEQUENCE [LARGE SCALE GENOMIC DNA]</scope>
    <source>
        <strain evidence="6 7">CJ43</strain>
    </source>
</reference>
<feature type="coiled-coil region" evidence="4">
    <location>
        <begin position="106"/>
        <end position="144"/>
    </location>
</feature>
<evidence type="ECO:0000256" key="2">
    <source>
        <dbReference type="ARBA" id="ARBA00023186"/>
    </source>
</evidence>
<organism evidence="6 7">
    <name type="scientific">Pedobacter aquae</name>
    <dbReference type="NCBI Taxonomy" id="2605747"/>
    <lineage>
        <taxon>Bacteria</taxon>
        <taxon>Pseudomonadati</taxon>
        <taxon>Bacteroidota</taxon>
        <taxon>Sphingobacteriia</taxon>
        <taxon>Sphingobacteriales</taxon>
        <taxon>Sphingobacteriaceae</taxon>
        <taxon>Pedobacter</taxon>
    </lineage>
</organism>
<dbReference type="GO" id="GO:0051259">
    <property type="term" value="P:protein complex oligomerization"/>
    <property type="evidence" value="ECO:0007669"/>
    <property type="project" value="InterPro"/>
</dbReference>
<dbReference type="PANTHER" id="PTHR14021:SF15">
    <property type="entry name" value="IRON-SULFUR CLUSTER CO-CHAPERONE PROTEIN HSCB"/>
    <property type="match status" value="1"/>
</dbReference>
<dbReference type="GO" id="GO:0051087">
    <property type="term" value="F:protein-folding chaperone binding"/>
    <property type="evidence" value="ECO:0007669"/>
    <property type="project" value="InterPro"/>
</dbReference>
<dbReference type="InterPro" id="IPR001623">
    <property type="entry name" value="DnaJ_domain"/>
</dbReference>
<dbReference type="Pfam" id="PF00226">
    <property type="entry name" value="DnaJ"/>
    <property type="match status" value="1"/>
</dbReference>
<dbReference type="PROSITE" id="PS50076">
    <property type="entry name" value="DNAJ_2"/>
    <property type="match status" value="1"/>
</dbReference>
<gene>
    <name evidence="6" type="primary">hscB</name>
    <name evidence="6" type="ORF">FYC62_06910</name>
</gene>